<comment type="caution">
    <text evidence="2">The sequence shown here is derived from an EMBL/GenBank/DDBJ whole genome shotgun (WGS) entry which is preliminary data.</text>
</comment>
<feature type="compositionally biased region" description="Basic residues" evidence="1">
    <location>
        <begin position="127"/>
        <end position="142"/>
    </location>
</feature>
<feature type="compositionally biased region" description="Polar residues" evidence="1">
    <location>
        <begin position="149"/>
        <end position="164"/>
    </location>
</feature>
<gene>
    <name evidence="2" type="ORF">EST38_g12194</name>
</gene>
<name>A0A4Q2D3R3_9AGAR</name>
<dbReference type="AlphaFoldDB" id="A0A4Q2D3R3"/>
<organism evidence="2 3">
    <name type="scientific">Candolleomyces aberdarensis</name>
    <dbReference type="NCBI Taxonomy" id="2316362"/>
    <lineage>
        <taxon>Eukaryota</taxon>
        <taxon>Fungi</taxon>
        <taxon>Dikarya</taxon>
        <taxon>Basidiomycota</taxon>
        <taxon>Agaricomycotina</taxon>
        <taxon>Agaricomycetes</taxon>
        <taxon>Agaricomycetidae</taxon>
        <taxon>Agaricales</taxon>
        <taxon>Agaricineae</taxon>
        <taxon>Psathyrellaceae</taxon>
        <taxon>Candolleomyces</taxon>
    </lineage>
</organism>
<keyword evidence="3" id="KW-1185">Reference proteome</keyword>
<evidence type="ECO:0000256" key="1">
    <source>
        <dbReference type="SAM" id="MobiDB-lite"/>
    </source>
</evidence>
<evidence type="ECO:0000313" key="2">
    <source>
        <dbReference type="EMBL" id="RXW13659.1"/>
    </source>
</evidence>
<reference evidence="2 3" key="1">
    <citation type="submission" date="2019-01" db="EMBL/GenBank/DDBJ databases">
        <title>Draft genome sequence of Psathyrella aberdarensis IHI B618.</title>
        <authorList>
            <person name="Buettner E."/>
            <person name="Kellner H."/>
        </authorList>
    </citation>
    <scope>NUCLEOTIDE SEQUENCE [LARGE SCALE GENOMIC DNA]</scope>
    <source>
        <strain evidence="2 3">IHI B618</strain>
    </source>
</reference>
<dbReference type="STRING" id="2316362.A0A4Q2D3R3"/>
<evidence type="ECO:0000313" key="3">
    <source>
        <dbReference type="Proteomes" id="UP000290288"/>
    </source>
</evidence>
<dbReference type="EMBL" id="SDEE01000860">
    <property type="protein sequence ID" value="RXW13659.1"/>
    <property type="molecule type" value="Genomic_DNA"/>
</dbReference>
<feature type="compositionally biased region" description="Low complexity" evidence="1">
    <location>
        <begin position="165"/>
        <end position="177"/>
    </location>
</feature>
<feature type="compositionally biased region" description="Basic and acidic residues" evidence="1">
    <location>
        <begin position="103"/>
        <end position="115"/>
    </location>
</feature>
<feature type="region of interest" description="Disordered" evidence="1">
    <location>
        <begin position="103"/>
        <end position="177"/>
    </location>
</feature>
<accession>A0A4Q2D3R3</accession>
<dbReference type="Proteomes" id="UP000290288">
    <property type="component" value="Unassembled WGS sequence"/>
</dbReference>
<protein>
    <submittedName>
        <fullName evidence="2">Uncharacterized protein</fullName>
    </submittedName>
</protein>
<proteinExistence type="predicted"/>
<sequence>MVEAIRHPDTLEGISQVQWDVIRTNGAAIVREDLMTLPDPPNPITARGKGHTAEWFIKNYPKQWAAAIGKFEAQEPILTYCGGSWKAQATFRVVLRTLKNTDDRAASGSDTEHESGSPTDGKSLPAAKKRRRHSLASSRKKLKEGGTELSAQGQSDTNLQSVVNGSPSGSQSHPASSTLNNAELHHQLSEPLSSSGGPLASDTANTSKVDTSFIQIDHSFETLKDEFSQCSTPVPFANELLAALEHASSKLIESFNEESSSEALAFLEGIEDADPNSCGFHADDDDNNNAGWGHYQFTAGGHTIKHTLSTWAAVGSVTFASKLLAAALRTCKVARHLCEIRERSASSYISDAYLANVVEHLWEIIPPSFKAEENSGTSTSEEAGDPDALAEASHLQKLQVSEMKSWVLAHSIEVPAGWKKRSREDFIKIVLNADVSKRPNLQDVASILNARAAGKAKKGAGRARASTP</sequence>
<dbReference type="OrthoDB" id="3227833at2759"/>